<evidence type="ECO:0000256" key="1">
    <source>
        <dbReference type="SAM" id="Coils"/>
    </source>
</evidence>
<name>A0A1R0H3E9_9FUNG</name>
<evidence type="ECO:0000313" key="3">
    <source>
        <dbReference type="EMBL" id="OLY83613.1"/>
    </source>
</evidence>
<protein>
    <submittedName>
        <fullName evidence="3">Charged multivesicular body protein 3</fullName>
    </submittedName>
</protein>
<sequence>MWNLFAKPPTPEELVRKWKSGIRAQERQLDRQVRNIEIEEQKTKKTIAELAKKKDLKSCRILAKEIVRSDKQKNRIIASKAQLNSISMELQRQLAMKKVAGTLHKSTVVMKTVNSLVKVPEIQRSMMEMSREMMKAGIIEEMTMDVIDALDEEDLEDEVDQQVEQVLFEVTKGILGKAGSVNSNPALVNNPIPDELEDEEDDSVLDLDEMRNRLSALKG</sequence>
<feature type="compositionally biased region" description="Acidic residues" evidence="2">
    <location>
        <begin position="194"/>
        <end position="206"/>
    </location>
</feature>
<feature type="region of interest" description="Disordered" evidence="2">
    <location>
        <begin position="183"/>
        <end position="206"/>
    </location>
</feature>
<keyword evidence="4" id="KW-1185">Reference proteome</keyword>
<dbReference type="InterPro" id="IPR005024">
    <property type="entry name" value="Snf7_fam"/>
</dbReference>
<dbReference type="PANTHER" id="PTHR10476">
    <property type="entry name" value="CHARGED MULTIVESICULAR BODY PROTEIN"/>
    <property type="match status" value="1"/>
</dbReference>
<organism evidence="3 4">
    <name type="scientific">Smittium mucronatum</name>
    <dbReference type="NCBI Taxonomy" id="133383"/>
    <lineage>
        <taxon>Eukaryota</taxon>
        <taxon>Fungi</taxon>
        <taxon>Fungi incertae sedis</taxon>
        <taxon>Zoopagomycota</taxon>
        <taxon>Kickxellomycotina</taxon>
        <taxon>Harpellomycetes</taxon>
        <taxon>Harpellales</taxon>
        <taxon>Legeriomycetaceae</taxon>
        <taxon>Smittium</taxon>
    </lineage>
</organism>
<comment type="caution">
    <text evidence="3">The sequence shown here is derived from an EMBL/GenBank/DDBJ whole genome shotgun (WGS) entry which is preliminary data.</text>
</comment>
<dbReference type="STRING" id="133383.A0A1R0H3E9"/>
<feature type="coiled-coil region" evidence="1">
    <location>
        <begin position="22"/>
        <end position="53"/>
    </location>
</feature>
<proteinExistence type="predicted"/>
<reference evidence="3 4" key="1">
    <citation type="journal article" date="2016" name="Mol. Biol. Evol.">
        <title>Genome-Wide Survey of Gut Fungi (Harpellales) Reveals the First Horizontally Transferred Ubiquitin Gene from a Mosquito Host.</title>
        <authorList>
            <person name="Wang Y."/>
            <person name="White M.M."/>
            <person name="Kvist S."/>
            <person name="Moncalvo J.M."/>
        </authorList>
    </citation>
    <scope>NUCLEOTIDE SEQUENCE [LARGE SCALE GENOMIC DNA]</scope>
    <source>
        <strain evidence="3 4">ALG-7-W6</strain>
    </source>
</reference>
<evidence type="ECO:0000256" key="2">
    <source>
        <dbReference type="SAM" id="MobiDB-lite"/>
    </source>
</evidence>
<dbReference type="Pfam" id="PF03357">
    <property type="entry name" value="Snf7"/>
    <property type="match status" value="1"/>
</dbReference>
<dbReference type="AlphaFoldDB" id="A0A1R0H3E9"/>
<dbReference type="OrthoDB" id="2329734at2759"/>
<dbReference type="Gene3D" id="6.10.140.1230">
    <property type="match status" value="1"/>
</dbReference>
<keyword evidence="1" id="KW-0175">Coiled coil</keyword>
<dbReference type="Proteomes" id="UP000187455">
    <property type="component" value="Unassembled WGS sequence"/>
</dbReference>
<gene>
    <name evidence="3" type="ORF">AYI68_g2240</name>
</gene>
<accession>A0A1R0H3E9</accession>
<dbReference type="GO" id="GO:0007034">
    <property type="term" value="P:vacuolar transport"/>
    <property type="evidence" value="ECO:0007669"/>
    <property type="project" value="InterPro"/>
</dbReference>
<dbReference type="EMBL" id="LSSL01000818">
    <property type="protein sequence ID" value="OLY83613.1"/>
    <property type="molecule type" value="Genomic_DNA"/>
</dbReference>
<evidence type="ECO:0000313" key="4">
    <source>
        <dbReference type="Proteomes" id="UP000187455"/>
    </source>
</evidence>